<evidence type="ECO:0000313" key="7">
    <source>
        <dbReference type="EMBL" id="CDM65039.1"/>
    </source>
</evidence>
<organism evidence="7 8">
    <name type="scientific">Pyrinomonas methylaliphatogenes</name>
    <dbReference type="NCBI Taxonomy" id="454194"/>
    <lineage>
        <taxon>Bacteria</taxon>
        <taxon>Pseudomonadati</taxon>
        <taxon>Acidobacteriota</taxon>
        <taxon>Blastocatellia</taxon>
        <taxon>Blastocatellales</taxon>
        <taxon>Pyrinomonadaceae</taxon>
        <taxon>Pyrinomonas</taxon>
    </lineage>
</organism>
<dbReference type="Proteomes" id="UP000031518">
    <property type="component" value="Unassembled WGS sequence"/>
</dbReference>
<feature type="transmembrane region" description="Helical" evidence="6">
    <location>
        <begin position="89"/>
        <end position="106"/>
    </location>
</feature>
<keyword evidence="3 6" id="KW-0812">Transmembrane</keyword>
<sequence length="343" mass="35849">MEERDEISVVASEEALTRVSGPSWVRLWLGRVGPFLGLIFVLLVFTLLSADPAQYLSPRNLRIVAAQTVIIAVGAIGMTLIIVSGGIDLSVGSAIALTGVVTALGLRAGWAPSVAVLAGVLAGGLIGVINGLVITRLRVIPFIATLGMLGAARGIAKWLAAQQTVNVPETWVNELAVTFPARRWMFFAPGVWLALALAAIVAAILRNSVWGRRVFALGSNEAAARACGIDVENLKTSVYGLAGLFFGLAGVMQMSRLRQGDPTVAVGTELDVIAAVVIGGASLSGGEGSILGSMVGALIMALLRNGCQQMGWPNYVQEIIIGAIIVLAAVVDRLRHVRRLAET</sequence>
<reference evidence="7 8" key="2">
    <citation type="submission" date="2015-01" db="EMBL/GenBank/DDBJ databases">
        <title>Complete genome sequence of Pyrinomonas methylaliphatogenes type strain K22T.</title>
        <authorList>
            <person name="Lee K.C.Y."/>
            <person name="Power J.F."/>
            <person name="Dunfield P.F."/>
            <person name="Morgan X.C."/>
            <person name="Huttenhower C."/>
            <person name="Stott M.B."/>
        </authorList>
    </citation>
    <scope>NUCLEOTIDE SEQUENCE [LARGE SCALE GENOMIC DNA]</scope>
    <source>
        <strain evidence="7 8">K22</strain>
    </source>
</reference>
<dbReference type="Pfam" id="PF02653">
    <property type="entry name" value="BPD_transp_2"/>
    <property type="match status" value="1"/>
</dbReference>
<dbReference type="GO" id="GO:0022857">
    <property type="term" value="F:transmembrane transporter activity"/>
    <property type="evidence" value="ECO:0007669"/>
    <property type="project" value="InterPro"/>
</dbReference>
<gene>
    <name evidence="7" type="ORF">PYK22_01036</name>
</gene>
<reference evidence="7 8" key="1">
    <citation type="submission" date="2013-12" db="EMBL/GenBank/DDBJ databases">
        <authorList>
            <person name="Stott M."/>
        </authorList>
    </citation>
    <scope>NUCLEOTIDE SEQUENCE [LARGE SCALE GENOMIC DNA]</scope>
    <source>
        <strain evidence="7 8">K22</strain>
    </source>
</reference>
<dbReference type="CDD" id="cd06579">
    <property type="entry name" value="TM_PBP1_transp_AraH_like"/>
    <property type="match status" value="1"/>
</dbReference>
<evidence type="ECO:0000256" key="6">
    <source>
        <dbReference type="SAM" id="Phobius"/>
    </source>
</evidence>
<evidence type="ECO:0000256" key="2">
    <source>
        <dbReference type="ARBA" id="ARBA00022475"/>
    </source>
</evidence>
<keyword evidence="4 6" id="KW-1133">Transmembrane helix</keyword>
<dbReference type="AlphaFoldDB" id="A0A0B6WXN4"/>
<dbReference type="PANTHER" id="PTHR32196:SF72">
    <property type="entry name" value="RIBOSE IMPORT PERMEASE PROTEIN RBSC"/>
    <property type="match status" value="1"/>
</dbReference>
<dbReference type="STRING" id="454194.PYK22_01036"/>
<keyword evidence="2" id="KW-1003">Cell membrane</keyword>
<proteinExistence type="predicted"/>
<dbReference type="EMBL" id="CBXV010000004">
    <property type="protein sequence ID" value="CDM65039.1"/>
    <property type="molecule type" value="Genomic_DNA"/>
</dbReference>
<evidence type="ECO:0000256" key="1">
    <source>
        <dbReference type="ARBA" id="ARBA00004651"/>
    </source>
</evidence>
<keyword evidence="8" id="KW-1185">Reference proteome</keyword>
<dbReference type="GO" id="GO:0005886">
    <property type="term" value="C:plasma membrane"/>
    <property type="evidence" value="ECO:0007669"/>
    <property type="project" value="UniProtKB-SubCell"/>
</dbReference>
<evidence type="ECO:0000256" key="5">
    <source>
        <dbReference type="ARBA" id="ARBA00023136"/>
    </source>
</evidence>
<accession>A0A0B6WXN4</accession>
<dbReference type="OrthoDB" id="9784538at2"/>
<feature type="transmembrane region" description="Helical" evidence="6">
    <location>
        <begin position="139"/>
        <end position="156"/>
    </location>
</feature>
<feature type="transmembrane region" description="Helical" evidence="6">
    <location>
        <begin position="315"/>
        <end position="331"/>
    </location>
</feature>
<comment type="subcellular location">
    <subcellularLocation>
        <location evidence="1">Cell membrane</location>
        <topology evidence="1">Multi-pass membrane protein</topology>
    </subcellularLocation>
</comment>
<name>A0A0B6WXN4_9BACT</name>
<feature type="transmembrane region" description="Helical" evidence="6">
    <location>
        <begin position="270"/>
        <end position="303"/>
    </location>
</feature>
<feature type="transmembrane region" description="Helical" evidence="6">
    <location>
        <begin position="61"/>
        <end position="83"/>
    </location>
</feature>
<dbReference type="InterPro" id="IPR001851">
    <property type="entry name" value="ABC_transp_permease"/>
</dbReference>
<keyword evidence="5 6" id="KW-0472">Membrane</keyword>
<feature type="transmembrane region" description="Helical" evidence="6">
    <location>
        <begin position="28"/>
        <end position="49"/>
    </location>
</feature>
<dbReference type="RefSeq" id="WP_083437623.1">
    <property type="nucleotide sequence ID" value="NZ_CBXV010000004.1"/>
</dbReference>
<feature type="transmembrane region" description="Helical" evidence="6">
    <location>
        <begin position="113"/>
        <end position="133"/>
    </location>
</feature>
<feature type="transmembrane region" description="Helical" evidence="6">
    <location>
        <begin position="184"/>
        <end position="205"/>
    </location>
</feature>
<dbReference type="PANTHER" id="PTHR32196">
    <property type="entry name" value="ABC TRANSPORTER PERMEASE PROTEIN YPHD-RELATED-RELATED"/>
    <property type="match status" value="1"/>
</dbReference>
<evidence type="ECO:0000256" key="4">
    <source>
        <dbReference type="ARBA" id="ARBA00022989"/>
    </source>
</evidence>
<evidence type="ECO:0000256" key="3">
    <source>
        <dbReference type="ARBA" id="ARBA00022692"/>
    </source>
</evidence>
<protein>
    <submittedName>
        <fullName evidence="7">Monosaccharide ABC transporter membrane protein, CUT2 family</fullName>
    </submittedName>
</protein>
<evidence type="ECO:0000313" key="8">
    <source>
        <dbReference type="Proteomes" id="UP000031518"/>
    </source>
</evidence>